<dbReference type="RefSeq" id="XP_018386607.1">
    <property type="nucleotide sequence ID" value="XM_018523530.1"/>
</dbReference>
<dbReference type="Proteomes" id="UP000077248">
    <property type="component" value="Unassembled WGS sequence"/>
</dbReference>
<reference evidence="1 2" key="1">
    <citation type="submission" date="2016-05" db="EMBL/GenBank/DDBJ databases">
        <title>Comparative analysis of secretome profiles of manganese(II)-oxidizing ascomycete fungi.</title>
        <authorList>
            <consortium name="DOE Joint Genome Institute"/>
            <person name="Zeiner C.A."/>
            <person name="Purvine S.O."/>
            <person name="Zink E.M."/>
            <person name="Wu S."/>
            <person name="Pasa-Tolic L."/>
            <person name="Chaput D.L."/>
            <person name="Haridas S."/>
            <person name="Grigoriev I.V."/>
            <person name="Santelli C.M."/>
            <person name="Hansel C.M."/>
        </authorList>
    </citation>
    <scope>NUCLEOTIDE SEQUENCE [LARGE SCALE GENOMIC DNA]</scope>
    <source>
        <strain evidence="1 2">SRC1lrK2f</strain>
    </source>
</reference>
<organism evidence="1 2">
    <name type="scientific">Alternaria alternata</name>
    <name type="common">Alternaria rot fungus</name>
    <name type="synonym">Torula alternata</name>
    <dbReference type="NCBI Taxonomy" id="5599"/>
    <lineage>
        <taxon>Eukaryota</taxon>
        <taxon>Fungi</taxon>
        <taxon>Dikarya</taxon>
        <taxon>Ascomycota</taxon>
        <taxon>Pezizomycotina</taxon>
        <taxon>Dothideomycetes</taxon>
        <taxon>Pleosporomycetidae</taxon>
        <taxon>Pleosporales</taxon>
        <taxon>Pleosporineae</taxon>
        <taxon>Pleosporaceae</taxon>
        <taxon>Alternaria</taxon>
        <taxon>Alternaria sect. Alternaria</taxon>
        <taxon>Alternaria alternata complex</taxon>
    </lineage>
</organism>
<dbReference type="EMBL" id="KV441477">
    <property type="protein sequence ID" value="OAG21186.1"/>
    <property type="molecule type" value="Genomic_DNA"/>
</dbReference>
<evidence type="ECO:0000313" key="2">
    <source>
        <dbReference type="Proteomes" id="UP000077248"/>
    </source>
</evidence>
<dbReference type="KEGG" id="aalt:CC77DRAFT_1008371"/>
<protein>
    <submittedName>
        <fullName evidence="1">Uncharacterized protein</fullName>
    </submittedName>
</protein>
<accession>A0A177DNX9</accession>
<name>A0A177DNX9_ALTAL</name>
<sequence length="150" mass="16839">MNFGSREEVASEQRGGTTQAFWGCVSRRPTTRHHHDPLLNIQELALQTTTSQHETRRRHTTLEPRLMVALARQVEACQEDSAMATPMLQQAWPTFVKKQAIVTTPQPPHDDLATLEQDMSTRFAGSSLLLPFLFTASPSSTRHSGMNKLD</sequence>
<dbReference type="AlphaFoldDB" id="A0A177DNX9"/>
<proteinExistence type="predicted"/>
<dbReference type="GeneID" id="29109124"/>
<gene>
    <name evidence="1" type="ORF">CC77DRAFT_1008371</name>
</gene>
<evidence type="ECO:0000313" key="1">
    <source>
        <dbReference type="EMBL" id="OAG21186.1"/>
    </source>
</evidence>
<keyword evidence="2" id="KW-1185">Reference proteome</keyword>
<dbReference type="VEuPathDB" id="FungiDB:CC77DRAFT_1008371"/>